<dbReference type="InterPro" id="IPR027417">
    <property type="entry name" value="P-loop_NTPase"/>
</dbReference>
<dbReference type="AlphaFoldDB" id="A3K276"/>
<comment type="caution">
    <text evidence="1">The sequence shown here is derived from an EMBL/GenBank/DDBJ whole genome shotgun (WGS) entry which is preliminary data.</text>
</comment>
<evidence type="ECO:0008006" key="3">
    <source>
        <dbReference type="Google" id="ProtNLM"/>
    </source>
</evidence>
<name>A3K276_SAGS3</name>
<dbReference type="Proteomes" id="UP000005713">
    <property type="component" value="Unassembled WGS sequence"/>
</dbReference>
<proteinExistence type="predicted"/>
<organism evidence="1 2">
    <name type="scientific">Sagittula stellata (strain ATCC 700073 / DSM 11524 / E-37)</name>
    <dbReference type="NCBI Taxonomy" id="388399"/>
    <lineage>
        <taxon>Bacteria</taxon>
        <taxon>Pseudomonadati</taxon>
        <taxon>Pseudomonadota</taxon>
        <taxon>Alphaproteobacteria</taxon>
        <taxon>Rhodobacterales</taxon>
        <taxon>Roseobacteraceae</taxon>
        <taxon>Sagittula</taxon>
    </lineage>
</organism>
<accession>A3K276</accession>
<gene>
    <name evidence="1" type="ORF">SSE37_05230</name>
</gene>
<sequence>MAITVDAYRLAFMPLPKSACTSVKRTLAQVDPDVAKDDTPEVQVWHEVYPTRRFRSDRWVRYADYFRFCVVRDPVKRLMSCYTDIVANREEMSNSPRLRKSKRYPVDPDPDYFFLNLDAYKTHSSLVKHHCMSAAFFIGTQPEKDFDRVYRTSEIDELGNDLSVRTGRVLAVPHANATKRKLVLDDLLDETVDAIRPFLEQEYALLKGYFRNPFGSKIHAACAIRN</sequence>
<protein>
    <recommendedName>
        <fullName evidence="3">Sulfotransferase family protein</fullName>
    </recommendedName>
</protein>
<dbReference type="RefSeq" id="WP_005858038.1">
    <property type="nucleotide sequence ID" value="NZ_AAYA01000004.1"/>
</dbReference>
<dbReference type="GO" id="GO:0016020">
    <property type="term" value="C:membrane"/>
    <property type="evidence" value="ECO:0007669"/>
    <property type="project" value="InterPro"/>
</dbReference>
<dbReference type="GO" id="GO:0008146">
    <property type="term" value="F:sulfotransferase activity"/>
    <property type="evidence" value="ECO:0007669"/>
    <property type="project" value="InterPro"/>
</dbReference>
<dbReference type="InterPro" id="IPR005331">
    <property type="entry name" value="Sulfotransferase"/>
</dbReference>
<evidence type="ECO:0000313" key="1">
    <source>
        <dbReference type="EMBL" id="EBA09022.1"/>
    </source>
</evidence>
<reference evidence="1 2" key="1">
    <citation type="submission" date="2006-06" db="EMBL/GenBank/DDBJ databases">
        <authorList>
            <person name="Moran M.A."/>
            <person name="Ferriera S."/>
            <person name="Johnson J."/>
            <person name="Kravitz S."/>
            <person name="Beeson K."/>
            <person name="Sutton G."/>
            <person name="Rogers Y.-H."/>
            <person name="Friedman R."/>
            <person name="Frazier M."/>
            <person name="Venter J.C."/>
        </authorList>
    </citation>
    <scope>NUCLEOTIDE SEQUENCE [LARGE SCALE GENOMIC DNA]</scope>
    <source>
        <strain evidence="1 2">E-37</strain>
    </source>
</reference>
<dbReference type="SUPFAM" id="SSF52540">
    <property type="entry name" value="P-loop containing nucleoside triphosphate hydrolases"/>
    <property type="match status" value="1"/>
</dbReference>
<dbReference type="eggNOG" id="COG0457">
    <property type="taxonomic scope" value="Bacteria"/>
</dbReference>
<dbReference type="Pfam" id="PF03567">
    <property type="entry name" value="Sulfotransfer_2"/>
    <property type="match status" value="1"/>
</dbReference>
<keyword evidence="2" id="KW-1185">Reference proteome</keyword>
<dbReference type="OrthoDB" id="554104at2"/>
<dbReference type="EMBL" id="AAYA01000004">
    <property type="protein sequence ID" value="EBA09022.1"/>
    <property type="molecule type" value="Genomic_DNA"/>
</dbReference>
<evidence type="ECO:0000313" key="2">
    <source>
        <dbReference type="Proteomes" id="UP000005713"/>
    </source>
</evidence>